<feature type="domain" description="Thioredoxin" evidence="6">
    <location>
        <begin position="50"/>
        <end position="181"/>
    </location>
</feature>
<evidence type="ECO:0000259" key="6">
    <source>
        <dbReference type="PROSITE" id="PS51352"/>
    </source>
</evidence>
<dbReference type="STRING" id="133385.A0A2T9YZI0"/>
<evidence type="ECO:0000313" key="8">
    <source>
        <dbReference type="Proteomes" id="UP000245383"/>
    </source>
</evidence>
<dbReference type="PROSITE" id="PS51352">
    <property type="entry name" value="THIOREDOXIN_2"/>
    <property type="match status" value="2"/>
</dbReference>
<dbReference type="Pfam" id="PF00085">
    <property type="entry name" value="Thioredoxin"/>
    <property type="match status" value="3"/>
</dbReference>
<dbReference type="GO" id="GO:0006457">
    <property type="term" value="P:protein folding"/>
    <property type="evidence" value="ECO:0007669"/>
    <property type="project" value="TreeGrafter"/>
</dbReference>
<gene>
    <name evidence="7" type="ORF">BB561_000356</name>
</gene>
<evidence type="ECO:0000256" key="3">
    <source>
        <dbReference type="SAM" id="MobiDB-lite"/>
    </source>
</evidence>
<dbReference type="OrthoDB" id="72053at2759"/>
<evidence type="ECO:0000256" key="5">
    <source>
        <dbReference type="SAM" id="SignalP"/>
    </source>
</evidence>
<dbReference type="PANTHER" id="PTHR45672:SF3">
    <property type="entry name" value="THIOREDOXIN DOMAIN-CONTAINING PROTEIN 5"/>
    <property type="match status" value="1"/>
</dbReference>
<keyword evidence="4" id="KW-1133">Transmembrane helix</keyword>
<accession>A0A2T9YZI0</accession>
<dbReference type="Proteomes" id="UP000245383">
    <property type="component" value="Unassembled WGS sequence"/>
</dbReference>
<dbReference type="InterPro" id="IPR013766">
    <property type="entry name" value="Thioredoxin_domain"/>
</dbReference>
<feature type="transmembrane region" description="Helical" evidence="4">
    <location>
        <begin position="832"/>
        <end position="850"/>
    </location>
</feature>
<keyword evidence="4" id="KW-0812">Transmembrane</keyword>
<protein>
    <recommendedName>
        <fullName evidence="6">Thioredoxin domain-containing protein</fullName>
    </recommendedName>
</protein>
<keyword evidence="8" id="KW-1185">Reference proteome</keyword>
<feature type="compositionally biased region" description="Basic and acidic residues" evidence="3">
    <location>
        <begin position="366"/>
        <end position="377"/>
    </location>
</feature>
<dbReference type="CDD" id="cd02961">
    <property type="entry name" value="PDI_a_family"/>
    <property type="match status" value="3"/>
</dbReference>
<feature type="signal peptide" evidence="5">
    <location>
        <begin position="1"/>
        <end position="18"/>
    </location>
</feature>
<dbReference type="InterPro" id="IPR017937">
    <property type="entry name" value="Thioredoxin_CS"/>
</dbReference>
<dbReference type="PROSITE" id="PS00194">
    <property type="entry name" value="THIOREDOXIN_1"/>
    <property type="match status" value="1"/>
</dbReference>
<dbReference type="EMBL" id="MBFR01000008">
    <property type="protein sequence ID" value="PVU97743.1"/>
    <property type="molecule type" value="Genomic_DNA"/>
</dbReference>
<comment type="similarity">
    <text evidence="1">Belongs to the protein disulfide isomerase family.</text>
</comment>
<dbReference type="GO" id="GO:0003756">
    <property type="term" value="F:protein disulfide isomerase activity"/>
    <property type="evidence" value="ECO:0007669"/>
    <property type="project" value="TreeGrafter"/>
</dbReference>
<evidence type="ECO:0000256" key="4">
    <source>
        <dbReference type="SAM" id="Phobius"/>
    </source>
</evidence>
<comment type="caution">
    <text evidence="7">The sequence shown here is derived from an EMBL/GenBank/DDBJ whole genome shotgun (WGS) entry which is preliminary data.</text>
</comment>
<evidence type="ECO:0000256" key="1">
    <source>
        <dbReference type="ARBA" id="ARBA00006347"/>
    </source>
</evidence>
<dbReference type="AlphaFoldDB" id="A0A2T9YZI0"/>
<feature type="region of interest" description="Disordered" evidence="3">
    <location>
        <begin position="356"/>
        <end position="385"/>
    </location>
</feature>
<evidence type="ECO:0000256" key="2">
    <source>
        <dbReference type="ARBA" id="ARBA00022729"/>
    </source>
</evidence>
<dbReference type="SUPFAM" id="SSF52833">
    <property type="entry name" value="Thioredoxin-like"/>
    <property type="match status" value="3"/>
</dbReference>
<dbReference type="PANTHER" id="PTHR45672">
    <property type="entry name" value="PROTEIN DISULFIDE-ISOMERASE C17H9.14C-RELATED"/>
    <property type="match status" value="1"/>
</dbReference>
<name>A0A2T9YZI0_9FUNG</name>
<reference evidence="7 8" key="1">
    <citation type="journal article" date="2018" name="MBio">
        <title>Comparative Genomics Reveals the Core Gene Toolbox for the Fungus-Insect Symbiosis.</title>
        <authorList>
            <person name="Wang Y."/>
            <person name="Stata M."/>
            <person name="Wang W."/>
            <person name="Stajich J.E."/>
            <person name="White M.M."/>
            <person name="Moncalvo J.M."/>
        </authorList>
    </citation>
    <scope>NUCLEOTIDE SEQUENCE [LARGE SCALE GENOMIC DNA]</scope>
    <source>
        <strain evidence="7 8">SWE-8-4</strain>
    </source>
</reference>
<feature type="chain" id="PRO_5015713467" description="Thioredoxin domain-containing protein" evidence="5">
    <location>
        <begin position="19"/>
        <end position="866"/>
    </location>
</feature>
<dbReference type="InterPro" id="IPR051063">
    <property type="entry name" value="PDI"/>
</dbReference>
<keyword evidence="4" id="KW-0472">Membrane</keyword>
<feature type="domain" description="Thioredoxin" evidence="6">
    <location>
        <begin position="205"/>
        <end position="320"/>
    </location>
</feature>
<sequence length="866" mass="98478">MLNHTILALLLAYQLSFAQLALSDLLPRELPSQTHSFNTSNNSLILNQKHQIAPIAPSTIQKREFAKNDLVLDLNSENFDQVTKDKNFIIKFYSPSCFACVRLEPIWIEAINEYAVKTTQASENKISFAAVDCIKNKQLCSGKNISAWPTLWAAYNGKQLAARIGAGKIDTILEFFEEAKTEFIKNSEKSLNVPKLQSDLTTTPPKIPDTNPTYTVLTNSNYSNKVKTGLWFIKFYSPTCGACVRIAPIWNNVVKNFSARFNASGMRFAEINCPENREACSKANIAGYPSLNFYSNGKLVEESHDFSESDLSKFAENMIAKYSSSQKNKVINPNSPKNKKLSQGKSPLILDIIDTEPQSPLADSNDDSHSSEDKKNGSDYASSENSEIIEYESNKNIYQDQSFINSEDLNIHGNLISLKANNFKKIIKNTISLIFFYKPGCNECPEILSELHKVSKSFQNQANICSVDCSKESSICKEFKITSTPKIKLVFNDMNFDYNLLETNEPNISDFLVQNRATATSINNIIRKTDLFDTVIDQYNFSLKKNHFYYLYVDSSVFENAEKNYILNRFNPKSILQRLKLASVASFSSRRFFVVKDPKLGLEIGAKVLGKKNLSENDLKTPILVMYNNNEFTKYSGDIKNIKEITKWFYDNNKMLYKIKAKELENENSQKLLTEYDYLVLGVTKSDSDTKTQDLKTALVEANADFKLYFSNDLAFSDKHIEFAYIDGLKYQEYVRRIFEISQDSLPLFVILEPKLDNYYTITNKYKQSSASKITKTDILYAIQSAVIKDNSKKSMFLEKHNTAGALKNSAKLASRIGNKVKLSVRDPTIKIVLILFAFTALIYFIWICYKRKSQHGSYLPVHKSQ</sequence>
<dbReference type="InterPro" id="IPR036249">
    <property type="entry name" value="Thioredoxin-like_sf"/>
</dbReference>
<proteinExistence type="inferred from homology"/>
<dbReference type="GO" id="GO:0005783">
    <property type="term" value="C:endoplasmic reticulum"/>
    <property type="evidence" value="ECO:0007669"/>
    <property type="project" value="TreeGrafter"/>
</dbReference>
<dbReference type="Gene3D" id="3.40.30.10">
    <property type="entry name" value="Glutaredoxin"/>
    <property type="match status" value="3"/>
</dbReference>
<keyword evidence="2 5" id="KW-0732">Signal</keyword>
<evidence type="ECO:0000313" key="7">
    <source>
        <dbReference type="EMBL" id="PVU97743.1"/>
    </source>
</evidence>
<organism evidence="7 8">
    <name type="scientific">Smittium simulii</name>
    <dbReference type="NCBI Taxonomy" id="133385"/>
    <lineage>
        <taxon>Eukaryota</taxon>
        <taxon>Fungi</taxon>
        <taxon>Fungi incertae sedis</taxon>
        <taxon>Zoopagomycota</taxon>
        <taxon>Kickxellomycotina</taxon>
        <taxon>Harpellomycetes</taxon>
        <taxon>Harpellales</taxon>
        <taxon>Legeriomycetaceae</taxon>
        <taxon>Smittium</taxon>
    </lineage>
</organism>